<gene>
    <name evidence="7" type="ORF">IFE19_10880</name>
</gene>
<evidence type="ECO:0000313" key="8">
    <source>
        <dbReference type="Proteomes" id="UP000663942"/>
    </source>
</evidence>
<keyword evidence="3 4" id="KW-0975">Bacterial flagellum</keyword>
<evidence type="ECO:0000256" key="4">
    <source>
        <dbReference type="RuleBase" id="RU362073"/>
    </source>
</evidence>
<organism evidence="7 8">
    <name type="scientific">Brevundimonas pondensis</name>
    <dbReference type="NCBI Taxonomy" id="2774189"/>
    <lineage>
        <taxon>Bacteria</taxon>
        <taxon>Pseudomonadati</taxon>
        <taxon>Pseudomonadota</taxon>
        <taxon>Alphaproteobacteria</taxon>
        <taxon>Caulobacterales</taxon>
        <taxon>Caulobacteraceae</taxon>
        <taxon>Brevundimonas</taxon>
    </lineage>
</organism>
<dbReference type="InterPro" id="IPR001492">
    <property type="entry name" value="Flagellin"/>
</dbReference>
<dbReference type="PANTHER" id="PTHR42792">
    <property type="entry name" value="FLAGELLIN"/>
    <property type="match status" value="1"/>
</dbReference>
<keyword evidence="7" id="KW-0282">Flagellum</keyword>
<evidence type="ECO:0000256" key="2">
    <source>
        <dbReference type="ARBA" id="ARBA00011829"/>
    </source>
</evidence>
<evidence type="ECO:0000259" key="5">
    <source>
        <dbReference type="Pfam" id="PF00669"/>
    </source>
</evidence>
<feature type="domain" description="Flagellin C-terminal" evidence="6">
    <location>
        <begin position="187"/>
        <end position="269"/>
    </location>
</feature>
<proteinExistence type="inferred from homology"/>
<dbReference type="EMBL" id="CP062006">
    <property type="protein sequence ID" value="QTC86652.1"/>
    <property type="molecule type" value="Genomic_DNA"/>
</dbReference>
<dbReference type="PANTHER" id="PTHR42792:SF2">
    <property type="entry name" value="FLAGELLIN"/>
    <property type="match status" value="1"/>
</dbReference>
<sequence>MANSINTNAGALIALQNLNATSRDLSVTQNRVNTGMKVSSAKDNGAIFAIATGQRAEMGALDAVKQSIQRGQSVVDVALAAGDVITKALEEQKSLAVAIQSSVAGSAQETAYLADFNALGNEITKALGGANFDGVNLFSAGSATNNLVVQTGTAAGDTFTVHAVAGTATTVATATGSIARAGATAAAVDTAISGFAAKLGSLGTNSKSLERQLTFTSKIQDAVEVGIGNLVDADLAKESAKLTALQTKQQLGVQALSIANQSSSVLLGLFR</sequence>
<feature type="domain" description="Flagellin N-terminal" evidence="5">
    <location>
        <begin position="5"/>
        <end position="140"/>
    </location>
</feature>
<comment type="function">
    <text evidence="4">Flagellin is the subunit protein which polymerizes to form the filaments of bacterial flagella.</text>
</comment>
<comment type="subunit">
    <text evidence="2">In C.crescentus, the flagellar filament is composed of multiple flagellins of 29 kDa; 27 kDa and 25 kDa.</text>
</comment>
<protein>
    <recommendedName>
        <fullName evidence="4">Flagellin</fullName>
    </recommendedName>
</protein>
<keyword evidence="8" id="KW-1185">Reference proteome</keyword>
<accession>A0ABX7SGE3</accession>
<dbReference type="Proteomes" id="UP000663942">
    <property type="component" value="Chromosome"/>
</dbReference>
<dbReference type="Pfam" id="PF00700">
    <property type="entry name" value="Flagellin_C"/>
    <property type="match status" value="1"/>
</dbReference>
<comment type="subcellular location">
    <subcellularLocation>
        <location evidence="4">Secreted</location>
    </subcellularLocation>
    <subcellularLocation>
        <location evidence="4">Bacterial flagellum</location>
    </subcellularLocation>
</comment>
<evidence type="ECO:0000313" key="7">
    <source>
        <dbReference type="EMBL" id="QTC86652.1"/>
    </source>
</evidence>
<keyword evidence="4" id="KW-0964">Secreted</keyword>
<keyword evidence="7" id="KW-0969">Cilium</keyword>
<dbReference type="InterPro" id="IPR046358">
    <property type="entry name" value="Flagellin_C"/>
</dbReference>
<dbReference type="Pfam" id="PF00669">
    <property type="entry name" value="Flagellin_N"/>
    <property type="match status" value="1"/>
</dbReference>
<dbReference type="InterPro" id="IPR001029">
    <property type="entry name" value="Flagellin_N"/>
</dbReference>
<evidence type="ECO:0000259" key="6">
    <source>
        <dbReference type="Pfam" id="PF00700"/>
    </source>
</evidence>
<keyword evidence="7" id="KW-0966">Cell projection</keyword>
<dbReference type="SUPFAM" id="SSF64518">
    <property type="entry name" value="Phase 1 flagellin"/>
    <property type="match status" value="1"/>
</dbReference>
<reference evidence="7 8" key="1">
    <citation type="submission" date="2020-09" db="EMBL/GenBank/DDBJ databases">
        <title>Brevundimonas sp. LVF1 isolated from an oligotrophic pond in Goettingen, Germany.</title>
        <authorList>
            <person name="Friedrich I."/>
            <person name="Klassen A."/>
            <person name="Neubauer H."/>
            <person name="Schneider D."/>
            <person name="Hertel R."/>
            <person name="Daniel R."/>
        </authorList>
    </citation>
    <scope>NUCLEOTIDE SEQUENCE [LARGE SCALE GENOMIC DNA]</scope>
    <source>
        <strain evidence="7 8">LVF1</strain>
    </source>
</reference>
<evidence type="ECO:0000256" key="1">
    <source>
        <dbReference type="ARBA" id="ARBA00005709"/>
    </source>
</evidence>
<name>A0ABX7SGE3_9CAUL</name>
<evidence type="ECO:0000256" key="3">
    <source>
        <dbReference type="ARBA" id="ARBA00023143"/>
    </source>
</evidence>
<dbReference type="RefSeq" id="WP_207822213.1">
    <property type="nucleotide sequence ID" value="NZ_CP062006.1"/>
</dbReference>
<comment type="similarity">
    <text evidence="1 4">Belongs to the bacterial flagellin family.</text>
</comment>
<dbReference type="Gene3D" id="1.20.1330.10">
    <property type="entry name" value="f41 fragment of flagellin, N-terminal domain"/>
    <property type="match status" value="1"/>
</dbReference>